<organism evidence="1 2">
    <name type="scientific">Ditylenchus dipsaci</name>
    <dbReference type="NCBI Taxonomy" id="166011"/>
    <lineage>
        <taxon>Eukaryota</taxon>
        <taxon>Metazoa</taxon>
        <taxon>Ecdysozoa</taxon>
        <taxon>Nematoda</taxon>
        <taxon>Chromadorea</taxon>
        <taxon>Rhabditida</taxon>
        <taxon>Tylenchina</taxon>
        <taxon>Tylenchomorpha</taxon>
        <taxon>Sphaerularioidea</taxon>
        <taxon>Anguinidae</taxon>
        <taxon>Anguininae</taxon>
        <taxon>Ditylenchus</taxon>
    </lineage>
</organism>
<accession>A0A915DH70</accession>
<proteinExistence type="predicted"/>
<evidence type="ECO:0000313" key="1">
    <source>
        <dbReference type="Proteomes" id="UP000887574"/>
    </source>
</evidence>
<dbReference type="WBParaSite" id="jg19212">
    <property type="protein sequence ID" value="jg19212"/>
    <property type="gene ID" value="jg19212"/>
</dbReference>
<dbReference type="Proteomes" id="UP000887574">
    <property type="component" value="Unplaced"/>
</dbReference>
<name>A0A915DH70_9BILA</name>
<evidence type="ECO:0000313" key="2">
    <source>
        <dbReference type="WBParaSite" id="jg19212"/>
    </source>
</evidence>
<keyword evidence="1" id="KW-1185">Reference proteome</keyword>
<protein>
    <submittedName>
        <fullName evidence="2">Uncharacterized protein</fullName>
    </submittedName>
</protein>
<dbReference type="AlphaFoldDB" id="A0A915DH70"/>
<reference evidence="2" key="1">
    <citation type="submission" date="2022-11" db="UniProtKB">
        <authorList>
            <consortium name="WormBaseParasite"/>
        </authorList>
    </citation>
    <scope>IDENTIFICATION</scope>
</reference>
<sequence length="88" mass="10127">MANRNVSTVSDVVLLPKRIEMTVTVNRYVSTLAFVDMWLERTEAYRLLLLLLKRTEMTAMSHRNVRSVIVASFIDLIQCCDKNQLLPA</sequence>